<dbReference type="Proteomes" id="UP000050424">
    <property type="component" value="Unassembled WGS sequence"/>
</dbReference>
<organism evidence="2 3">
    <name type="scientific">Neonectria ditissima</name>
    <dbReference type="NCBI Taxonomy" id="78410"/>
    <lineage>
        <taxon>Eukaryota</taxon>
        <taxon>Fungi</taxon>
        <taxon>Dikarya</taxon>
        <taxon>Ascomycota</taxon>
        <taxon>Pezizomycotina</taxon>
        <taxon>Sordariomycetes</taxon>
        <taxon>Hypocreomycetidae</taxon>
        <taxon>Hypocreales</taxon>
        <taxon>Nectriaceae</taxon>
        <taxon>Neonectria</taxon>
    </lineage>
</organism>
<dbReference type="AlphaFoldDB" id="A0A0P7AVN5"/>
<dbReference type="OrthoDB" id="5089899at2759"/>
<evidence type="ECO:0000313" key="2">
    <source>
        <dbReference type="EMBL" id="KPM37473.1"/>
    </source>
</evidence>
<dbReference type="EMBL" id="LKCW01000164">
    <property type="protein sequence ID" value="KPM37473.1"/>
    <property type="molecule type" value="Genomic_DNA"/>
</dbReference>
<sequence>MIYLGEMGQAQVPNNLPGSTTRLRSSSHCNHRYERASGWPLILAGHSPAWLTGALRAKSDSFCTRSNLPALKVKARGLCTQSCAPDTEEAISSPVSTHKVARSGSPIKARRRRRQGSRNYGTRKACLEESRLARRLTRTTPSCITGLDSGESPQRGSHGFQEAEHWITEPEEPGQAESFPMKPAEDLIVEKKPLTQAKEDPPGLENKEAINASLSEIQRKVSLMALTDQAEPGLNEEHCGSIEQKYSSGETLPVPDIELFDDSELDDENYWEWDQAKQQFRHWDEEDEEWVYFPENFD</sequence>
<name>A0A0P7AVN5_9HYPO</name>
<keyword evidence="3" id="KW-1185">Reference proteome</keyword>
<comment type="caution">
    <text evidence="2">The sequence shown here is derived from an EMBL/GenBank/DDBJ whole genome shotgun (WGS) entry which is preliminary data.</text>
</comment>
<accession>A0A0P7AVN5</accession>
<evidence type="ECO:0000313" key="3">
    <source>
        <dbReference type="Proteomes" id="UP000050424"/>
    </source>
</evidence>
<protein>
    <submittedName>
        <fullName evidence="2">Uncharacterized protein</fullName>
    </submittedName>
</protein>
<evidence type="ECO:0000256" key="1">
    <source>
        <dbReference type="SAM" id="MobiDB-lite"/>
    </source>
</evidence>
<gene>
    <name evidence="2" type="ORF">AK830_g9091</name>
</gene>
<feature type="region of interest" description="Disordered" evidence="1">
    <location>
        <begin position="87"/>
        <end position="123"/>
    </location>
</feature>
<reference evidence="2 3" key="1">
    <citation type="submission" date="2015-09" db="EMBL/GenBank/DDBJ databases">
        <title>Draft genome of a European isolate of the apple canker pathogen Neonectria ditissima.</title>
        <authorList>
            <person name="Gomez-Cortecero A."/>
            <person name="Harrison R.J."/>
            <person name="Armitage A.D."/>
        </authorList>
    </citation>
    <scope>NUCLEOTIDE SEQUENCE [LARGE SCALE GENOMIC DNA]</scope>
    <source>
        <strain evidence="2 3">R09/05</strain>
    </source>
</reference>
<proteinExistence type="predicted"/>